<gene>
    <name evidence="1" type="ORF">TU35_007530</name>
</gene>
<name>A0ACC6V1Y9_9CREN</name>
<evidence type="ECO:0000313" key="1">
    <source>
        <dbReference type="EMBL" id="MFB6491072.1"/>
    </source>
</evidence>
<dbReference type="Proteomes" id="UP000033636">
    <property type="component" value="Unassembled WGS sequence"/>
</dbReference>
<organism evidence="1 2">
    <name type="scientific">Thermoproteus sp. AZ2</name>
    <dbReference type="NCBI Taxonomy" id="1609232"/>
    <lineage>
        <taxon>Archaea</taxon>
        <taxon>Thermoproteota</taxon>
        <taxon>Thermoprotei</taxon>
        <taxon>Thermoproteales</taxon>
        <taxon>Thermoproteaceae</taxon>
        <taxon>Thermoproteus</taxon>
    </lineage>
</organism>
<comment type="caution">
    <text evidence="1">The sequence shown here is derived from an EMBL/GenBank/DDBJ whole genome shotgun (WGS) entry which is preliminary data.</text>
</comment>
<proteinExistence type="predicted"/>
<evidence type="ECO:0000313" key="2">
    <source>
        <dbReference type="Proteomes" id="UP000033636"/>
    </source>
</evidence>
<accession>A0ACC6V1Y9</accession>
<protein>
    <submittedName>
        <fullName evidence="1">ABC transporter permease</fullName>
    </submittedName>
</protein>
<sequence length="256" mass="26849">MRPLLTIRAGFYAVFRTLSRMYGPAIFISALPPLFSSLLALGGWIISGRVELDKYLYQLLGMSLLVMAQVALSEISWTLKGWIDDGLFDYLAASPAQPLSVFIGVFLAEALVFAGLSLVITAAVVGALKGPLFALSTLAAYALAFIGSLPLIGLGMALASLVLFTKEPGVVAMPIGAAMAVVGGVLYPTSILPPYLRYIAEALPMAAWADAVRGLALGLTLPIKELGALGGYALYILIGVLSFDAAGRVARRRGVA</sequence>
<dbReference type="EMBL" id="JZWT02000020">
    <property type="protein sequence ID" value="MFB6491072.1"/>
    <property type="molecule type" value="Genomic_DNA"/>
</dbReference>
<reference evidence="1" key="1">
    <citation type="submission" date="2024-07" db="EMBL/GenBank/DDBJ databases">
        <title>Metagenome and Metagenome-Assembled Genomes of Archaea from a hot spring from the geothermal field of Los Azufres, Mexico.</title>
        <authorList>
            <person name="Marin-Paredes R."/>
            <person name="Martinez-Romero E."/>
            <person name="Servin-Garciduenas L.E."/>
        </authorList>
    </citation>
    <scope>NUCLEOTIDE SEQUENCE</scope>
</reference>